<evidence type="ECO:0000313" key="3">
    <source>
        <dbReference type="WBParaSite" id="NBR_0001526301-mRNA-1"/>
    </source>
</evidence>
<dbReference type="AlphaFoldDB" id="A0A0N4YEW1"/>
<reference evidence="3" key="1">
    <citation type="submission" date="2017-02" db="UniProtKB">
        <authorList>
            <consortium name="WormBaseParasite"/>
        </authorList>
    </citation>
    <scope>IDENTIFICATION</scope>
</reference>
<dbReference type="OMA" id="SKERYTG"/>
<dbReference type="EMBL" id="UYSL01021662">
    <property type="protein sequence ID" value="VDL78858.1"/>
    <property type="molecule type" value="Genomic_DNA"/>
</dbReference>
<dbReference type="Proteomes" id="UP000271162">
    <property type="component" value="Unassembled WGS sequence"/>
</dbReference>
<dbReference type="WBParaSite" id="NBR_0001526301-mRNA-1">
    <property type="protein sequence ID" value="NBR_0001526301-mRNA-1"/>
    <property type="gene ID" value="NBR_0001526301"/>
</dbReference>
<name>A0A0N4YEW1_NIPBR</name>
<reference evidence="1 2" key="2">
    <citation type="submission" date="2018-11" db="EMBL/GenBank/DDBJ databases">
        <authorList>
            <consortium name="Pathogen Informatics"/>
        </authorList>
    </citation>
    <scope>NUCLEOTIDE SEQUENCE [LARGE SCALE GENOMIC DNA]</scope>
</reference>
<keyword evidence="2" id="KW-1185">Reference proteome</keyword>
<evidence type="ECO:0000313" key="1">
    <source>
        <dbReference type="EMBL" id="VDL78858.1"/>
    </source>
</evidence>
<sequence>MVSHLVEDSLKTILYADDIALIADTKDEPHVKVQEWQRTLPENGPRLNVKITKFLSSEDGSEPMVDCYQEVVERVDHFRYLGIKLAKYGTLDQAVKERIDAAWVKWREFTGILCDKRCSRFSKERYTGQLQDRC</sequence>
<dbReference type="STRING" id="27835.A0A0N4YEW1"/>
<proteinExistence type="predicted"/>
<gene>
    <name evidence="1" type="ORF">NBR_LOCUS15264</name>
</gene>
<protein>
    <submittedName>
        <fullName evidence="3">Reverse transcriptase domain-containing protein</fullName>
    </submittedName>
</protein>
<dbReference type="PANTHER" id="PTHR47027:SF20">
    <property type="entry name" value="REVERSE TRANSCRIPTASE-LIKE PROTEIN WITH RNA-DIRECTED DNA POLYMERASE DOMAIN"/>
    <property type="match status" value="1"/>
</dbReference>
<organism evidence="3">
    <name type="scientific">Nippostrongylus brasiliensis</name>
    <name type="common">Rat hookworm</name>
    <dbReference type="NCBI Taxonomy" id="27835"/>
    <lineage>
        <taxon>Eukaryota</taxon>
        <taxon>Metazoa</taxon>
        <taxon>Ecdysozoa</taxon>
        <taxon>Nematoda</taxon>
        <taxon>Chromadorea</taxon>
        <taxon>Rhabditida</taxon>
        <taxon>Rhabditina</taxon>
        <taxon>Rhabditomorpha</taxon>
        <taxon>Strongyloidea</taxon>
        <taxon>Heligmosomidae</taxon>
        <taxon>Nippostrongylus</taxon>
    </lineage>
</organism>
<dbReference type="PANTHER" id="PTHR47027">
    <property type="entry name" value="REVERSE TRANSCRIPTASE DOMAIN-CONTAINING PROTEIN"/>
    <property type="match status" value="1"/>
</dbReference>
<accession>A0A0N4YEW1</accession>
<evidence type="ECO:0000313" key="2">
    <source>
        <dbReference type="Proteomes" id="UP000271162"/>
    </source>
</evidence>